<dbReference type="OrthoDB" id="10268090at2759"/>
<dbReference type="GO" id="GO:0005739">
    <property type="term" value="C:mitochondrion"/>
    <property type="evidence" value="ECO:0007669"/>
    <property type="project" value="TreeGrafter"/>
</dbReference>
<keyword evidence="2" id="KW-0472">Membrane</keyword>
<comment type="similarity">
    <text evidence="1">Belongs to the saccharopine dehydrogenase family.</text>
</comment>
<dbReference type="InterPro" id="IPR005097">
    <property type="entry name" value="Sacchrp_dh_NADP-bd"/>
</dbReference>
<dbReference type="PANTHER" id="PTHR12286">
    <property type="entry name" value="SACCHAROPINE DEHYDROGENASE-LIKE OXIDOREDUCTASE"/>
    <property type="match status" value="1"/>
</dbReference>
<dbReference type="Proteomes" id="UP001165083">
    <property type="component" value="Unassembled WGS sequence"/>
</dbReference>
<keyword evidence="2" id="KW-0812">Transmembrane</keyword>
<sequence>MTSQFDIVVFGATGYTGALAARHLITEPESALGSPSAVKWALAARSASKLAALKEQLVVKLPHVDSKLINAISTLIADSHDEASLLSMVKQTRVVLSLVGPYTLYGELLVKLCAENGVHYCDLTGEMLWVREMVCKYQDVAVKSGAIIVNSCGVDSAPSDLVAYLLAAQIRKLHGKDAKTGRVDFLITDSKGSVSGGTFASLIQMVEGKTSKELSETCNPFVLTDEKTIDQKQAAGLVDANSVSIRVSYDKTAGSWTSVFLGQLMNQAVVHRSNYLLNELYGKKFVYSERFALGGVLTQALITTVSVVLTGMLYFKWTRKLVQKLAPAPGEGPTEDMQVNGCFIVDANGFTEDGELAAKLKAAGKGDPGYSMTMRMITECAFCLAKKDLRDGTDDLKETPPVVSTPLPSLSDANWRTACTRKAS</sequence>
<dbReference type="GO" id="GO:0005886">
    <property type="term" value="C:plasma membrane"/>
    <property type="evidence" value="ECO:0007669"/>
    <property type="project" value="TreeGrafter"/>
</dbReference>
<keyword evidence="5" id="KW-1185">Reference proteome</keyword>
<name>A0A9W6TJ44_9STRA</name>
<dbReference type="SUPFAM" id="SSF51735">
    <property type="entry name" value="NAD(P)-binding Rossmann-fold domains"/>
    <property type="match status" value="1"/>
</dbReference>
<dbReference type="InterPro" id="IPR036291">
    <property type="entry name" value="NAD(P)-bd_dom_sf"/>
</dbReference>
<evidence type="ECO:0000313" key="4">
    <source>
        <dbReference type="EMBL" id="GMF14321.1"/>
    </source>
</evidence>
<dbReference type="Gene3D" id="3.40.50.720">
    <property type="entry name" value="NAD(P)-binding Rossmann-like Domain"/>
    <property type="match status" value="1"/>
</dbReference>
<dbReference type="GO" id="GO:0005811">
    <property type="term" value="C:lipid droplet"/>
    <property type="evidence" value="ECO:0007669"/>
    <property type="project" value="TreeGrafter"/>
</dbReference>
<dbReference type="AlphaFoldDB" id="A0A9W6TJ44"/>
<organism evidence="4 5">
    <name type="scientific">Phytophthora lilii</name>
    <dbReference type="NCBI Taxonomy" id="2077276"/>
    <lineage>
        <taxon>Eukaryota</taxon>
        <taxon>Sar</taxon>
        <taxon>Stramenopiles</taxon>
        <taxon>Oomycota</taxon>
        <taxon>Peronosporomycetes</taxon>
        <taxon>Peronosporales</taxon>
        <taxon>Peronosporaceae</taxon>
        <taxon>Phytophthora</taxon>
    </lineage>
</organism>
<accession>A0A9W6TJ44</accession>
<dbReference type="Pfam" id="PF03435">
    <property type="entry name" value="Sacchrp_dh_NADP"/>
    <property type="match status" value="1"/>
</dbReference>
<comment type="caution">
    <text evidence="4">The sequence shown here is derived from an EMBL/GenBank/DDBJ whole genome shotgun (WGS) entry which is preliminary data.</text>
</comment>
<evidence type="ECO:0000256" key="2">
    <source>
        <dbReference type="SAM" id="Phobius"/>
    </source>
</evidence>
<keyword evidence="2" id="KW-1133">Transmembrane helix</keyword>
<dbReference type="GO" id="GO:0009247">
    <property type="term" value="P:glycolipid biosynthetic process"/>
    <property type="evidence" value="ECO:0007669"/>
    <property type="project" value="TreeGrafter"/>
</dbReference>
<dbReference type="InterPro" id="IPR051276">
    <property type="entry name" value="Saccharopine_DH-like_oxidrdct"/>
</dbReference>
<protein>
    <submittedName>
        <fullName evidence="4">Unnamed protein product</fullName>
    </submittedName>
</protein>
<feature type="domain" description="Saccharopine dehydrogenase NADP binding" evidence="3">
    <location>
        <begin position="7"/>
        <end position="149"/>
    </location>
</feature>
<dbReference type="EMBL" id="BSXW01000195">
    <property type="protein sequence ID" value="GMF14321.1"/>
    <property type="molecule type" value="Genomic_DNA"/>
</dbReference>
<evidence type="ECO:0000313" key="5">
    <source>
        <dbReference type="Proteomes" id="UP001165083"/>
    </source>
</evidence>
<gene>
    <name evidence="4" type="ORF">Plil01_000468900</name>
</gene>
<dbReference type="PANTHER" id="PTHR12286:SF5">
    <property type="entry name" value="SACCHAROPINE DEHYDROGENASE-LIKE OXIDOREDUCTASE"/>
    <property type="match status" value="1"/>
</dbReference>
<feature type="transmembrane region" description="Helical" evidence="2">
    <location>
        <begin position="291"/>
        <end position="315"/>
    </location>
</feature>
<evidence type="ECO:0000256" key="1">
    <source>
        <dbReference type="ARBA" id="ARBA00038048"/>
    </source>
</evidence>
<reference evidence="4" key="1">
    <citation type="submission" date="2023-04" db="EMBL/GenBank/DDBJ databases">
        <title>Phytophthora lilii NBRC 32176.</title>
        <authorList>
            <person name="Ichikawa N."/>
            <person name="Sato H."/>
            <person name="Tonouchi N."/>
        </authorList>
    </citation>
    <scope>NUCLEOTIDE SEQUENCE</scope>
    <source>
        <strain evidence="4">NBRC 32176</strain>
    </source>
</reference>
<proteinExistence type="inferred from homology"/>
<evidence type="ECO:0000259" key="3">
    <source>
        <dbReference type="Pfam" id="PF03435"/>
    </source>
</evidence>